<dbReference type="InterPro" id="IPR011840">
    <property type="entry name" value="PulA_typeI"/>
</dbReference>
<reference evidence="3 4" key="1">
    <citation type="journal article" date="2018" name="BMC Genomics">
        <title>Whole genome sequencing and function prediction of 133 gut anaerobes isolated from chicken caecum in pure cultures.</title>
        <authorList>
            <person name="Medvecky M."/>
            <person name="Cejkova D."/>
            <person name="Polansky O."/>
            <person name="Karasova D."/>
            <person name="Kubasova T."/>
            <person name="Cizek A."/>
            <person name="Rychlik I."/>
        </authorList>
    </citation>
    <scope>NUCLEOTIDE SEQUENCE [LARGE SCALE GENOMIC DNA]</scope>
    <source>
        <strain evidence="3 4">An13</strain>
    </source>
</reference>
<proteinExistence type="inferred from homology"/>
<dbReference type="EMBL" id="NFLJ01000012">
    <property type="protein sequence ID" value="OUQ34900.1"/>
    <property type="molecule type" value="Genomic_DNA"/>
</dbReference>
<dbReference type="InterPro" id="IPR013783">
    <property type="entry name" value="Ig-like_fold"/>
</dbReference>
<organism evidence="3 4">
    <name type="scientific">Massilimicrobiota timonensis</name>
    <dbReference type="NCBI Taxonomy" id="1776392"/>
    <lineage>
        <taxon>Bacteria</taxon>
        <taxon>Bacillati</taxon>
        <taxon>Bacillota</taxon>
        <taxon>Erysipelotrichia</taxon>
        <taxon>Erysipelotrichales</taxon>
        <taxon>Erysipelotrichaceae</taxon>
        <taxon>Massilimicrobiota</taxon>
    </lineage>
</organism>
<dbReference type="CDD" id="cd11341">
    <property type="entry name" value="AmyAc_Pullulanase_LD-like"/>
    <property type="match status" value="1"/>
</dbReference>
<feature type="domain" description="Glycosyl hydrolase family 13 catalytic" evidence="2">
    <location>
        <begin position="250"/>
        <end position="609"/>
    </location>
</feature>
<gene>
    <name evidence="3" type="ORF">B5E75_05340</name>
</gene>
<name>A0A1Y4SZT0_9FIRM</name>
<dbReference type="InterPro" id="IPR006047">
    <property type="entry name" value="GH13_cat_dom"/>
</dbReference>
<dbReference type="SMART" id="SM00642">
    <property type="entry name" value="Aamy"/>
    <property type="match status" value="1"/>
</dbReference>
<comment type="similarity">
    <text evidence="1">Belongs to the glycosyl hydrolase 13 family.</text>
</comment>
<dbReference type="InterPro" id="IPR017853">
    <property type="entry name" value="GH"/>
</dbReference>
<dbReference type="SMR" id="A0A1Y4SZT0"/>
<dbReference type="OrthoDB" id="9761875at2"/>
<dbReference type="PANTHER" id="PTHR43002">
    <property type="entry name" value="GLYCOGEN DEBRANCHING ENZYME"/>
    <property type="match status" value="1"/>
</dbReference>
<dbReference type="RefSeq" id="WP_087357755.1">
    <property type="nucleotide sequence ID" value="NZ_NFLJ01000012.1"/>
</dbReference>
<dbReference type="GO" id="GO:0005975">
    <property type="term" value="P:carbohydrate metabolic process"/>
    <property type="evidence" value="ECO:0007669"/>
    <property type="project" value="InterPro"/>
</dbReference>
<dbReference type="InterPro" id="IPR004193">
    <property type="entry name" value="Glyco_hydro_13_N"/>
</dbReference>
<evidence type="ECO:0000313" key="4">
    <source>
        <dbReference type="Proteomes" id="UP000195305"/>
    </source>
</evidence>
<evidence type="ECO:0000256" key="1">
    <source>
        <dbReference type="ARBA" id="ARBA00008061"/>
    </source>
</evidence>
<dbReference type="Gene3D" id="2.60.40.10">
    <property type="entry name" value="Immunoglobulins"/>
    <property type="match status" value="1"/>
</dbReference>
<dbReference type="NCBIfam" id="TIGR02104">
    <property type="entry name" value="pulA_typeI"/>
    <property type="match status" value="1"/>
</dbReference>
<dbReference type="InterPro" id="IPR014756">
    <property type="entry name" value="Ig_E-set"/>
</dbReference>
<dbReference type="Pfam" id="PF02922">
    <property type="entry name" value="CBM_48"/>
    <property type="match status" value="1"/>
</dbReference>
<evidence type="ECO:0000259" key="2">
    <source>
        <dbReference type="SMART" id="SM00642"/>
    </source>
</evidence>
<comment type="caution">
    <text evidence="3">The sequence shown here is derived from an EMBL/GenBank/DDBJ whole genome shotgun (WGS) entry which is preliminary data.</text>
</comment>
<dbReference type="Proteomes" id="UP000195305">
    <property type="component" value="Unassembled WGS sequence"/>
</dbReference>
<dbReference type="SUPFAM" id="SSF81296">
    <property type="entry name" value="E set domains"/>
    <property type="match status" value="1"/>
</dbReference>
<sequence length="698" mass="80550">MEESAVRMKAYAVAFDEIRVYLSKGYYNGISSQFYIKNIENDELIPLNGDSLNNSSQDGFQEYVFHTNFTMGKVYKIVDAYGLSCYLDFSKLSMCEQFDELYFYDRDDLGSQYTKEKTTFKVWAPLATGVILKIMKWNGETELFPMKRQKKGVYFVEVHEDLELEQYVYLIRHTNSYEVTLDPYAYSSSSNGHASIIVDLNTVPCRRFQLPSLEKMTDMIIYETSVRDFSMSSTSGMKNKGKFLAFTELNTSTDSGNPTGLDYLSCLGITHLQLMPIADFATVDEKNPIELYNWGYDPLAYNVTEGSYVTDPDDGYMRITEAQRMIEALHSRGIRVVMDVVFNHMHDVNINALERTVPHYFFRRNQDGTLSNGSWCGNDLNTTALMCRKYILDMCKRWQVLYGIDGFRFDLMGIIDQETIKLVDAQGKALDPSFVVYGEGWNMATALDESMRTTIQNNHKTPYIGFFNDFFRDTLRGTNQMETKGYFSGDTYKTNDAMKAICNLNMFAKITQSINYVECHDNATCYDKLQISNYDESEKMRKRRARLMMAAVILSQGVPFLHSGQEFFRTKGGLSNTYNAGDQVNALDWNRKDMEIDTTQFVQFLIHLRKNNPCFRYGSYDMIRKNVKTENIDHRMIKYSLHQNDGEYKDFIIYFNASLETISVEVEDGFTLLYHSEKGKILDHHLDVNGVCCAILVR</sequence>
<dbReference type="Gene3D" id="3.20.20.80">
    <property type="entry name" value="Glycosidases"/>
    <property type="match status" value="1"/>
</dbReference>
<dbReference type="Pfam" id="PF00128">
    <property type="entry name" value="Alpha-amylase"/>
    <property type="match status" value="2"/>
</dbReference>
<dbReference type="GO" id="GO:0004553">
    <property type="term" value="F:hydrolase activity, hydrolyzing O-glycosyl compounds"/>
    <property type="evidence" value="ECO:0007669"/>
    <property type="project" value="InterPro"/>
</dbReference>
<dbReference type="Gene3D" id="2.60.40.2320">
    <property type="match status" value="1"/>
</dbReference>
<protein>
    <submittedName>
        <fullName evidence="3">Type I pullulanase</fullName>
    </submittedName>
</protein>
<dbReference type="CDD" id="cd02860">
    <property type="entry name" value="E_set_Pullulanase"/>
    <property type="match status" value="1"/>
</dbReference>
<dbReference type="AlphaFoldDB" id="A0A1Y4SZT0"/>
<accession>A0A1Y4SZT0</accession>
<dbReference type="SUPFAM" id="SSF51445">
    <property type="entry name" value="(Trans)glycosidases"/>
    <property type="match status" value="1"/>
</dbReference>
<keyword evidence="4" id="KW-1185">Reference proteome</keyword>
<evidence type="ECO:0000313" key="3">
    <source>
        <dbReference type="EMBL" id="OUQ34900.1"/>
    </source>
</evidence>